<name>A0A1B6IS57_9HEMI</name>
<reference evidence="1" key="1">
    <citation type="submission" date="2015-11" db="EMBL/GenBank/DDBJ databases">
        <title>De novo transcriptome assembly of four potential Pierce s Disease insect vectors from Arizona vineyards.</title>
        <authorList>
            <person name="Tassone E.E."/>
        </authorList>
    </citation>
    <scope>NUCLEOTIDE SEQUENCE</scope>
</reference>
<proteinExistence type="predicted"/>
<evidence type="ECO:0000313" key="1">
    <source>
        <dbReference type="EMBL" id="JAS89720.1"/>
    </source>
</evidence>
<dbReference type="AlphaFoldDB" id="A0A1B6IS57"/>
<feature type="non-terminal residue" evidence="1">
    <location>
        <position position="104"/>
    </location>
</feature>
<accession>A0A1B6IS57</accession>
<dbReference type="EMBL" id="GECU01017986">
    <property type="protein sequence ID" value="JAS89720.1"/>
    <property type="molecule type" value="Transcribed_RNA"/>
</dbReference>
<gene>
    <name evidence="1" type="ORF">g.1656</name>
</gene>
<organism evidence="1">
    <name type="scientific">Homalodisca liturata</name>
    <dbReference type="NCBI Taxonomy" id="320908"/>
    <lineage>
        <taxon>Eukaryota</taxon>
        <taxon>Metazoa</taxon>
        <taxon>Ecdysozoa</taxon>
        <taxon>Arthropoda</taxon>
        <taxon>Hexapoda</taxon>
        <taxon>Insecta</taxon>
        <taxon>Pterygota</taxon>
        <taxon>Neoptera</taxon>
        <taxon>Paraneoptera</taxon>
        <taxon>Hemiptera</taxon>
        <taxon>Auchenorrhyncha</taxon>
        <taxon>Membracoidea</taxon>
        <taxon>Cicadellidae</taxon>
        <taxon>Cicadellinae</taxon>
        <taxon>Proconiini</taxon>
        <taxon>Homalodisca</taxon>
    </lineage>
</organism>
<protein>
    <submittedName>
        <fullName evidence="1">Uncharacterized protein</fullName>
    </submittedName>
</protein>
<feature type="non-terminal residue" evidence="1">
    <location>
        <position position="1"/>
    </location>
</feature>
<sequence>AETAPVPGIQRKELAGKHGTLAIWDAPQRSIEWLYCLSRYKCIRRTTLKYIFDRVVYFDAADSPCRFLLLCEIIHSYAELDSLGTRSKTEKAIREALEILKGSG</sequence>